<dbReference type="NCBIfam" id="TIGR02817">
    <property type="entry name" value="adh_fam_1"/>
    <property type="match status" value="1"/>
</dbReference>
<dbReference type="Gene3D" id="3.90.180.10">
    <property type="entry name" value="Medium-chain alcohol dehydrogenases, catalytic domain"/>
    <property type="match status" value="1"/>
</dbReference>
<feature type="domain" description="Enoyl reductase (ER)" evidence="3">
    <location>
        <begin position="10"/>
        <end position="330"/>
    </location>
</feature>
<dbReference type="GO" id="GO:0008270">
    <property type="term" value="F:zinc ion binding"/>
    <property type="evidence" value="ECO:0007669"/>
    <property type="project" value="InterPro"/>
</dbReference>
<dbReference type="SUPFAM" id="SSF51735">
    <property type="entry name" value="NAD(P)-binding Rossmann-fold domains"/>
    <property type="match status" value="1"/>
</dbReference>
<evidence type="ECO:0000256" key="1">
    <source>
        <dbReference type="ARBA" id="ARBA00022857"/>
    </source>
</evidence>
<keyword evidence="2" id="KW-0560">Oxidoreductase</keyword>
<proteinExistence type="inferred from homology"/>
<dbReference type="PANTHER" id="PTHR44154:SF1">
    <property type="entry name" value="QUINONE OXIDOREDUCTASE"/>
    <property type="match status" value="1"/>
</dbReference>
<dbReference type="InterPro" id="IPR014182">
    <property type="entry name" value="ADH_Zn_typ-1"/>
</dbReference>
<comment type="caution">
    <text evidence="4">The sequence shown here is derived from an EMBL/GenBank/DDBJ whole genome shotgun (WGS) entry which is preliminary data.</text>
</comment>
<organism evidence="4 5">
    <name type="scientific">Acinetobacter tandoii</name>
    <dbReference type="NCBI Taxonomy" id="202954"/>
    <lineage>
        <taxon>Bacteria</taxon>
        <taxon>Pseudomonadati</taxon>
        <taxon>Pseudomonadota</taxon>
        <taxon>Gammaproteobacteria</taxon>
        <taxon>Moraxellales</taxon>
        <taxon>Moraxellaceae</taxon>
        <taxon>Acinetobacter</taxon>
    </lineage>
</organism>
<dbReference type="AlphaFoldDB" id="A0A5N4WJL3"/>
<evidence type="ECO:0000313" key="4">
    <source>
        <dbReference type="EMBL" id="KAB1855919.1"/>
    </source>
</evidence>
<accession>A0A5N4WJL3</accession>
<keyword evidence="2" id="KW-0479">Metal-binding</keyword>
<dbReference type="InterPro" id="IPR020843">
    <property type="entry name" value="ER"/>
</dbReference>
<dbReference type="RefSeq" id="WP_151504573.1">
    <property type="nucleotide sequence ID" value="NZ_VXLD01000004.1"/>
</dbReference>
<dbReference type="InterPro" id="IPR011032">
    <property type="entry name" value="GroES-like_sf"/>
</dbReference>
<dbReference type="CDD" id="cd08252">
    <property type="entry name" value="AL_MDR"/>
    <property type="match status" value="1"/>
</dbReference>
<evidence type="ECO:0000256" key="2">
    <source>
        <dbReference type="RuleBase" id="RU364000"/>
    </source>
</evidence>
<dbReference type="Pfam" id="PF08240">
    <property type="entry name" value="ADH_N"/>
    <property type="match status" value="1"/>
</dbReference>
<dbReference type="Gene3D" id="3.40.50.720">
    <property type="entry name" value="NAD(P)-binding Rossmann-like Domain"/>
    <property type="match status" value="1"/>
</dbReference>
<dbReference type="InterPro" id="IPR051603">
    <property type="entry name" value="Zinc-ADH_QOR/CCCR"/>
</dbReference>
<gene>
    <name evidence="4" type="ORF">F4W09_08960</name>
</gene>
<dbReference type="SUPFAM" id="SSF50129">
    <property type="entry name" value="GroES-like"/>
    <property type="match status" value="1"/>
</dbReference>
<keyword evidence="1" id="KW-0521">NADP</keyword>
<dbReference type="SMART" id="SM00829">
    <property type="entry name" value="PKS_ER"/>
    <property type="match status" value="1"/>
</dbReference>
<dbReference type="PANTHER" id="PTHR44154">
    <property type="entry name" value="QUINONE OXIDOREDUCTASE"/>
    <property type="match status" value="1"/>
</dbReference>
<dbReference type="EMBL" id="VXLD01000004">
    <property type="protein sequence ID" value="KAB1855919.1"/>
    <property type="molecule type" value="Genomic_DNA"/>
</dbReference>
<dbReference type="InterPro" id="IPR036291">
    <property type="entry name" value="NAD(P)-bd_dom_sf"/>
</dbReference>
<protein>
    <recommendedName>
        <fullName evidence="2">Zinc-type alcohol dehydrogenase-like protein</fullName>
    </recommendedName>
</protein>
<evidence type="ECO:0000313" key="5">
    <source>
        <dbReference type="Proteomes" id="UP000325788"/>
    </source>
</evidence>
<evidence type="ECO:0000259" key="3">
    <source>
        <dbReference type="SMART" id="SM00829"/>
    </source>
</evidence>
<dbReference type="Pfam" id="PF13602">
    <property type="entry name" value="ADH_zinc_N_2"/>
    <property type="match status" value="1"/>
</dbReference>
<keyword evidence="2" id="KW-0862">Zinc</keyword>
<dbReference type="GO" id="GO:0016491">
    <property type="term" value="F:oxidoreductase activity"/>
    <property type="evidence" value="ECO:0007669"/>
    <property type="project" value="UniProtKB-KW"/>
</dbReference>
<reference evidence="4 5" key="1">
    <citation type="submission" date="2019-09" db="EMBL/GenBank/DDBJ databases">
        <title>Draft genome sequence of Acinetobacter tandoii W4-4-4 isolated from environmental water sample.</title>
        <authorList>
            <person name="Wee S.K."/>
            <person name="Yan B."/>
            <person name="Mustaffa S.B."/>
            <person name="Yap E.P.H."/>
        </authorList>
    </citation>
    <scope>NUCLEOTIDE SEQUENCE [LARGE SCALE GENOMIC DNA]</scope>
    <source>
        <strain evidence="4 5">W4-4-4</strain>
    </source>
</reference>
<dbReference type="Proteomes" id="UP000325788">
    <property type="component" value="Unassembled WGS sequence"/>
</dbReference>
<sequence>MKAVGYLQAGTAEQLQDIELPTPIPKNREVLVAVKAVSVNPVDCKIRTRVSPEQGQYKILGWDAVGEVIDVGPDVEHFKVGDQVWYAGDLTKAGTNAEFHVVDERIISLKPQNLSFAEAAALPLTAITAWEMLFDRLQVQQHDHPHESILIIGGAGGVGSMAIQLLKAKTQLQVIATASRAETQAWVKQLGADIVLDHRQSLVEQLQVQNITAPRYVFSTTHTGSYLGQIAELIAPQGQFGLIDDPEQLDINLFKRKSISVHWEFMFTRSMFQTPDMTAQSHLLQQVAQLIETGKIKTTLNQVVGSINAENIRQAHHAIESEQTQGKLVLEGF</sequence>
<name>A0A5N4WJL3_9GAMM</name>
<comment type="similarity">
    <text evidence="2">Belongs to the zinc-containing alcohol dehydrogenase family. Quinone oxidoreductase subfamily.</text>
</comment>
<dbReference type="InterPro" id="IPR013154">
    <property type="entry name" value="ADH-like_N"/>
</dbReference>